<reference evidence="9" key="1">
    <citation type="submission" date="2023-09" db="EMBL/GenBank/DDBJ databases">
        <title>Paucibacter sp. APW11 Genome sequencing and assembly.</title>
        <authorList>
            <person name="Kim I."/>
        </authorList>
    </citation>
    <scope>NUCLEOTIDE SEQUENCE</scope>
    <source>
        <strain evidence="9">APW11</strain>
    </source>
</reference>
<evidence type="ECO:0000256" key="1">
    <source>
        <dbReference type="ARBA" id="ARBA00009369"/>
    </source>
</evidence>
<dbReference type="InterPro" id="IPR042177">
    <property type="entry name" value="Cell/Rod_1"/>
</dbReference>
<evidence type="ECO:0000256" key="6">
    <source>
        <dbReference type="SAM" id="Coils"/>
    </source>
</evidence>
<name>A0ABU3PEJ0_9BURK</name>
<sequence>MPFGTLDRSPPPFFRQGPSALTKLLLCAALAVFLMVADARFKLTTPLRATVALVLHPVQRLLLSPVDAWDNWGDYLRGMERAMAAEDQARKQLVQQAERLARAAQLQAENQRLRELLKMREAMQISSLAAEVLYEAADPYSRRVVIDHGSHQGVKLGAPVITDAGVLGQVTRVYNFSAEVTLLTDKDAAIPVLNTRTQQRGVAYGGERNDASLELRFMAANADIKAGDLLSTSGLDGVYPPGLPVAKVAAVERRGDSSFARIALQPAVPVDSVRHVLILAPVAAHEAARAEAAAAAAAEAASAAERKAQIKAENKARAAEARAKVEAAKRDAKEPAKEGQR</sequence>
<dbReference type="Gene3D" id="2.40.10.350">
    <property type="entry name" value="Rod shape-determining protein MreC, domain 2"/>
    <property type="match status" value="1"/>
</dbReference>
<evidence type="ECO:0000256" key="2">
    <source>
        <dbReference type="ARBA" id="ARBA00013855"/>
    </source>
</evidence>
<dbReference type="RefSeq" id="WP_315651911.1">
    <property type="nucleotide sequence ID" value="NZ_JAVXZY010000007.1"/>
</dbReference>
<evidence type="ECO:0000259" key="8">
    <source>
        <dbReference type="Pfam" id="PF04085"/>
    </source>
</evidence>
<dbReference type="EMBL" id="JAVXZY010000007">
    <property type="protein sequence ID" value="MDT9001026.1"/>
    <property type="molecule type" value="Genomic_DNA"/>
</dbReference>
<dbReference type="Pfam" id="PF04085">
    <property type="entry name" value="MreC"/>
    <property type="match status" value="1"/>
</dbReference>
<comment type="similarity">
    <text evidence="1 5">Belongs to the MreC family.</text>
</comment>
<evidence type="ECO:0000256" key="4">
    <source>
        <dbReference type="ARBA" id="ARBA00032089"/>
    </source>
</evidence>
<dbReference type="NCBIfam" id="TIGR00219">
    <property type="entry name" value="mreC"/>
    <property type="match status" value="1"/>
</dbReference>
<dbReference type="InterPro" id="IPR055342">
    <property type="entry name" value="MreC_beta-barrel_core"/>
</dbReference>
<keyword evidence="3 5" id="KW-0133">Cell shape</keyword>
<gene>
    <name evidence="9" type="primary">mreC</name>
    <name evidence="9" type="ORF">RQP53_17240</name>
</gene>
<proteinExistence type="inferred from homology"/>
<evidence type="ECO:0000313" key="10">
    <source>
        <dbReference type="Proteomes" id="UP001246372"/>
    </source>
</evidence>
<evidence type="ECO:0000313" key="9">
    <source>
        <dbReference type="EMBL" id="MDT9001026.1"/>
    </source>
</evidence>
<dbReference type="InterPro" id="IPR007221">
    <property type="entry name" value="MreC"/>
</dbReference>
<organism evidence="9 10">
    <name type="scientific">Roseateles aquae</name>
    <dbReference type="NCBI Taxonomy" id="3077235"/>
    <lineage>
        <taxon>Bacteria</taxon>
        <taxon>Pseudomonadati</taxon>
        <taxon>Pseudomonadota</taxon>
        <taxon>Betaproteobacteria</taxon>
        <taxon>Burkholderiales</taxon>
        <taxon>Sphaerotilaceae</taxon>
        <taxon>Roseateles</taxon>
    </lineage>
</organism>
<evidence type="ECO:0000256" key="7">
    <source>
        <dbReference type="SAM" id="MobiDB-lite"/>
    </source>
</evidence>
<keyword evidence="10" id="KW-1185">Reference proteome</keyword>
<accession>A0ABU3PEJ0</accession>
<comment type="function">
    <text evidence="5">Involved in formation and maintenance of cell shape.</text>
</comment>
<evidence type="ECO:0000256" key="5">
    <source>
        <dbReference type="PIRNR" id="PIRNR038471"/>
    </source>
</evidence>
<dbReference type="Proteomes" id="UP001246372">
    <property type="component" value="Unassembled WGS sequence"/>
</dbReference>
<comment type="caution">
    <text evidence="9">The sequence shown here is derived from an EMBL/GenBank/DDBJ whole genome shotgun (WGS) entry which is preliminary data.</text>
</comment>
<dbReference type="PIRSF" id="PIRSF038471">
    <property type="entry name" value="MreC"/>
    <property type="match status" value="1"/>
</dbReference>
<protein>
    <recommendedName>
        <fullName evidence="2 5">Cell shape-determining protein MreC</fullName>
    </recommendedName>
    <alternativeName>
        <fullName evidence="4 5">Cell shape protein MreC</fullName>
    </alternativeName>
</protein>
<dbReference type="InterPro" id="IPR042175">
    <property type="entry name" value="Cell/Rod_MreC_2"/>
</dbReference>
<dbReference type="PANTHER" id="PTHR34138">
    <property type="entry name" value="CELL SHAPE-DETERMINING PROTEIN MREC"/>
    <property type="match status" value="1"/>
</dbReference>
<keyword evidence="6" id="KW-0175">Coiled coil</keyword>
<dbReference type="Gene3D" id="2.40.10.340">
    <property type="entry name" value="Rod shape-determining protein MreC, domain 1"/>
    <property type="match status" value="1"/>
</dbReference>
<evidence type="ECO:0000256" key="3">
    <source>
        <dbReference type="ARBA" id="ARBA00022960"/>
    </source>
</evidence>
<feature type="coiled-coil region" evidence="6">
    <location>
        <begin position="79"/>
        <end position="126"/>
    </location>
</feature>
<feature type="region of interest" description="Disordered" evidence="7">
    <location>
        <begin position="311"/>
        <end position="341"/>
    </location>
</feature>
<dbReference type="PANTHER" id="PTHR34138:SF1">
    <property type="entry name" value="CELL SHAPE-DETERMINING PROTEIN MREC"/>
    <property type="match status" value="1"/>
</dbReference>
<feature type="domain" description="Rod shape-determining protein MreC beta-barrel core" evidence="8">
    <location>
        <begin position="132"/>
        <end position="279"/>
    </location>
</feature>